<evidence type="ECO:0000313" key="2">
    <source>
        <dbReference type="Proteomes" id="UP000095100"/>
    </source>
</evidence>
<dbReference type="Proteomes" id="UP000095100">
    <property type="component" value="Chromosome 1"/>
</dbReference>
<protein>
    <submittedName>
        <fullName evidence="1">Uncharacterized protein</fullName>
    </submittedName>
</protein>
<organism evidence="1 2">
    <name type="scientific">Burkholderia ubonensis</name>
    <dbReference type="NCBI Taxonomy" id="101571"/>
    <lineage>
        <taxon>Bacteria</taxon>
        <taxon>Pseudomonadati</taxon>
        <taxon>Pseudomonadota</taxon>
        <taxon>Betaproteobacteria</taxon>
        <taxon>Burkholderiales</taxon>
        <taxon>Burkholderiaceae</taxon>
        <taxon>Burkholderia</taxon>
        <taxon>Burkholderia cepacia complex</taxon>
    </lineage>
</organism>
<sequence length="70" mass="7801">MQHGVIAFAYDDIELITNASMRHRRSVLEDASVSFGIRYALAVANCESENMNRHETPGLLHVRERSGGEA</sequence>
<reference evidence="1 2" key="1">
    <citation type="submission" date="2015-12" db="EMBL/GenBank/DDBJ databases">
        <title>Diversity of Burkholderia near neighbor genomes.</title>
        <authorList>
            <person name="Sahl J."/>
            <person name="Wagner D."/>
            <person name="Keim P."/>
        </authorList>
    </citation>
    <scope>NUCLEOTIDE SEQUENCE [LARGE SCALE GENOMIC DNA]</scope>
    <source>
        <strain evidence="1 2">MSMB1189WGS</strain>
    </source>
</reference>
<accession>A0AAU8UD96</accession>
<dbReference type="EMBL" id="CP013446">
    <property type="protein sequence ID" value="AOK21898.1"/>
    <property type="molecule type" value="Genomic_DNA"/>
</dbReference>
<proteinExistence type="predicted"/>
<evidence type="ECO:0000313" key="1">
    <source>
        <dbReference type="EMBL" id="AOK21898.1"/>
    </source>
</evidence>
<dbReference type="AlphaFoldDB" id="A0AAU8UD96"/>
<name>A0AAU8UD96_9BURK</name>
<gene>
    <name evidence="1" type="ORF">WK67_03540</name>
</gene>